<dbReference type="AlphaFoldDB" id="A0AAV2GMN0"/>
<protein>
    <submittedName>
        <fullName evidence="2">Uncharacterized protein</fullName>
    </submittedName>
</protein>
<proteinExistence type="predicted"/>
<sequence length="122" mass="13162">MGPAGQEKWRWVDLRVNLGMEESKLGHEEGRVGLFLRLPCQQCKLKKKASAAIEGKRELKTLASGGLHSSSGMVDDEKEQAVTGSPIAIPSSMSTIVKKEDHPAQNGVSKLGSKGGKMRGYE</sequence>
<dbReference type="Proteomes" id="UP001497516">
    <property type="component" value="Chromosome 9"/>
</dbReference>
<evidence type="ECO:0000313" key="3">
    <source>
        <dbReference type="Proteomes" id="UP001497516"/>
    </source>
</evidence>
<accession>A0AAV2GMN0</accession>
<keyword evidence="3" id="KW-1185">Reference proteome</keyword>
<feature type="region of interest" description="Disordered" evidence="1">
    <location>
        <begin position="64"/>
        <end position="122"/>
    </location>
</feature>
<evidence type="ECO:0000256" key="1">
    <source>
        <dbReference type="SAM" id="MobiDB-lite"/>
    </source>
</evidence>
<evidence type="ECO:0000313" key="2">
    <source>
        <dbReference type="EMBL" id="CAL1411990.1"/>
    </source>
</evidence>
<reference evidence="2 3" key="1">
    <citation type="submission" date="2024-04" db="EMBL/GenBank/DDBJ databases">
        <authorList>
            <person name="Fracassetti M."/>
        </authorList>
    </citation>
    <scope>NUCLEOTIDE SEQUENCE [LARGE SCALE GENOMIC DNA]</scope>
</reference>
<name>A0AAV2GMN0_9ROSI</name>
<gene>
    <name evidence="2" type="ORF">LTRI10_LOCUS51314</name>
</gene>
<organism evidence="2 3">
    <name type="scientific">Linum trigynum</name>
    <dbReference type="NCBI Taxonomy" id="586398"/>
    <lineage>
        <taxon>Eukaryota</taxon>
        <taxon>Viridiplantae</taxon>
        <taxon>Streptophyta</taxon>
        <taxon>Embryophyta</taxon>
        <taxon>Tracheophyta</taxon>
        <taxon>Spermatophyta</taxon>
        <taxon>Magnoliopsida</taxon>
        <taxon>eudicotyledons</taxon>
        <taxon>Gunneridae</taxon>
        <taxon>Pentapetalae</taxon>
        <taxon>rosids</taxon>
        <taxon>fabids</taxon>
        <taxon>Malpighiales</taxon>
        <taxon>Linaceae</taxon>
        <taxon>Linum</taxon>
    </lineage>
</organism>
<dbReference type="EMBL" id="OZ034822">
    <property type="protein sequence ID" value="CAL1411990.1"/>
    <property type="molecule type" value="Genomic_DNA"/>
</dbReference>